<feature type="transmembrane region" description="Helical" evidence="1">
    <location>
        <begin position="12"/>
        <end position="32"/>
    </location>
</feature>
<comment type="caution">
    <text evidence="2">The sequence shown here is derived from an EMBL/GenBank/DDBJ whole genome shotgun (WGS) entry which is preliminary data.</text>
</comment>
<keyword evidence="1" id="KW-1133">Transmembrane helix</keyword>
<reference evidence="2" key="1">
    <citation type="journal article" date="2020" name="mSystems">
        <title>Genome- and Community-Level Interaction Insights into Carbon Utilization and Element Cycling Functions of Hydrothermarchaeota in Hydrothermal Sediment.</title>
        <authorList>
            <person name="Zhou Z."/>
            <person name="Liu Y."/>
            <person name="Xu W."/>
            <person name="Pan J."/>
            <person name="Luo Z.H."/>
            <person name="Li M."/>
        </authorList>
    </citation>
    <scope>NUCLEOTIDE SEQUENCE [LARGE SCALE GENOMIC DNA]</scope>
    <source>
        <strain evidence="2">SpSt-361</strain>
    </source>
</reference>
<feature type="transmembrane region" description="Helical" evidence="1">
    <location>
        <begin position="44"/>
        <end position="65"/>
    </location>
</feature>
<proteinExistence type="predicted"/>
<accession>A0A832E0N1</accession>
<feature type="transmembrane region" description="Helical" evidence="1">
    <location>
        <begin position="85"/>
        <end position="110"/>
    </location>
</feature>
<evidence type="ECO:0000313" key="2">
    <source>
        <dbReference type="EMBL" id="HEX61675.1"/>
    </source>
</evidence>
<keyword evidence="1" id="KW-0472">Membrane</keyword>
<keyword evidence="1" id="KW-0812">Transmembrane</keyword>
<sequence length="146" mass="16699">MDIHWEAIKANAPFIFMLDVSALSAAVIFFFYRLERIPRLWIPGTMMILLLARVLDTATFLWSAGGSYVAGEINPAYQILTAYLPSFWAILTVQLAVTIFILAGFWLLWVGRISRRVWLTLIATYSAMTLIGVLSNVLAFFQIWFW</sequence>
<dbReference type="AlphaFoldDB" id="A0A832E0N1"/>
<gene>
    <name evidence="2" type="ORF">ENR01_00755</name>
</gene>
<evidence type="ECO:0000256" key="1">
    <source>
        <dbReference type="SAM" id="Phobius"/>
    </source>
</evidence>
<feature type="transmembrane region" description="Helical" evidence="1">
    <location>
        <begin position="117"/>
        <end position="145"/>
    </location>
</feature>
<organism evidence="2">
    <name type="scientific">candidate division WWE3 bacterium</name>
    <dbReference type="NCBI Taxonomy" id="2053526"/>
    <lineage>
        <taxon>Bacteria</taxon>
        <taxon>Katanobacteria</taxon>
    </lineage>
</organism>
<protein>
    <submittedName>
        <fullName evidence="2">Uncharacterized protein</fullName>
    </submittedName>
</protein>
<name>A0A832E0N1_UNCKA</name>
<dbReference type="EMBL" id="DSPJ01000021">
    <property type="protein sequence ID" value="HEX61675.1"/>
    <property type="molecule type" value="Genomic_DNA"/>
</dbReference>